<dbReference type="Pfam" id="PF14601">
    <property type="entry name" value="TFX_C"/>
    <property type="match status" value="1"/>
</dbReference>
<dbReference type="InterPro" id="IPR036657">
    <property type="entry name" value="Tfx_DNA-bd_sf_arc"/>
</dbReference>
<evidence type="ECO:0000259" key="2">
    <source>
        <dbReference type="Pfam" id="PF14601"/>
    </source>
</evidence>
<dbReference type="GO" id="GO:0003677">
    <property type="term" value="F:DNA binding"/>
    <property type="evidence" value="ECO:0007669"/>
    <property type="project" value="InterPro"/>
</dbReference>
<evidence type="ECO:0000313" key="3">
    <source>
        <dbReference type="EMBL" id="PUA32535.1"/>
    </source>
</evidence>
<dbReference type="Proteomes" id="UP000244093">
    <property type="component" value="Unassembled WGS sequence"/>
</dbReference>
<dbReference type="Pfam" id="PF04545">
    <property type="entry name" value="Sigma70_r4"/>
    <property type="match status" value="1"/>
</dbReference>
<dbReference type="Gene3D" id="3.30.1190.10">
    <property type="entry name" value="DNA-binding protein Tfx superfamily, archaea"/>
    <property type="match status" value="1"/>
</dbReference>
<organism evidence="3 4">
    <name type="scientific">Zestosphaera tikiterensis</name>
    <dbReference type="NCBI Taxonomy" id="1973259"/>
    <lineage>
        <taxon>Archaea</taxon>
        <taxon>Thermoproteota</taxon>
        <taxon>Thermoprotei</taxon>
        <taxon>Desulfurococcales</taxon>
        <taxon>Desulfurococcaceae</taxon>
        <taxon>Zestosphaera</taxon>
    </lineage>
</organism>
<sequence>MGRYGLLTEKQYLILKLRLEGKTQKEIAELIGTSRENVSIIEKRALRKVKLAEETLKAYRELTCVSKFSIPSGTHLAKIPSIVIDAASKAGVKLRGNYALIYESIRFNARDCVEGTVLVKPVEVRIFRDGSFEINSLQKTEE</sequence>
<accession>A0A2R7Y4R6</accession>
<reference evidence="3 4" key="1">
    <citation type="journal article" date="2018" name="Syst. Appl. Microbiol.">
        <title>A new symbiotic nanoarchaeote (Candidatus Nanoclepta minutus) and its host (Zestosphaera tikiterensis gen. nov., sp. nov.) from a New Zealand hot spring.</title>
        <authorList>
            <person name="St John E."/>
            <person name="Liu Y."/>
            <person name="Podar M."/>
            <person name="Stott M.B."/>
            <person name="Meneghin J."/>
            <person name="Chen Z."/>
            <person name="Lagutin K."/>
            <person name="Mitchell K."/>
            <person name="Reysenbach A.L."/>
        </authorList>
    </citation>
    <scope>NUCLEOTIDE SEQUENCE [LARGE SCALE GENOMIC DNA]</scope>
    <source>
        <strain evidence="3">NZ3</strain>
    </source>
</reference>
<dbReference type="AlphaFoldDB" id="A0A2R7Y4R6"/>
<dbReference type="EMBL" id="NBVN01000004">
    <property type="protein sequence ID" value="PUA32535.1"/>
    <property type="molecule type" value="Genomic_DNA"/>
</dbReference>
<dbReference type="GO" id="GO:0006352">
    <property type="term" value="P:DNA-templated transcription initiation"/>
    <property type="evidence" value="ECO:0007669"/>
    <property type="project" value="InterPro"/>
</dbReference>
<evidence type="ECO:0000313" key="4">
    <source>
        <dbReference type="Proteomes" id="UP000244093"/>
    </source>
</evidence>
<name>A0A2R7Y4R6_9CREN</name>
<evidence type="ECO:0000259" key="1">
    <source>
        <dbReference type="Pfam" id="PF04545"/>
    </source>
</evidence>
<dbReference type="InterPro" id="IPR029291">
    <property type="entry name" value="Tfx_C"/>
</dbReference>
<protein>
    <recommendedName>
        <fullName evidence="5">Tfx family DNA-binding protein</fullName>
    </recommendedName>
</protein>
<evidence type="ECO:0008006" key="5">
    <source>
        <dbReference type="Google" id="ProtNLM"/>
    </source>
</evidence>
<proteinExistence type="predicted"/>
<dbReference type="InterPro" id="IPR007630">
    <property type="entry name" value="RNA_pol_sigma70_r4"/>
</dbReference>
<dbReference type="CDD" id="cd06171">
    <property type="entry name" value="Sigma70_r4"/>
    <property type="match status" value="1"/>
</dbReference>
<dbReference type="GO" id="GO:0003700">
    <property type="term" value="F:DNA-binding transcription factor activity"/>
    <property type="evidence" value="ECO:0007669"/>
    <property type="project" value="InterPro"/>
</dbReference>
<feature type="domain" description="RNA polymerase sigma-70 region 4" evidence="1">
    <location>
        <begin position="7"/>
        <end position="50"/>
    </location>
</feature>
<gene>
    <name evidence="3" type="ORF">B7O98_07755</name>
</gene>
<dbReference type="InterPro" id="IPR004645">
    <property type="entry name" value="Tfx_DNA-bd_arc"/>
</dbReference>
<comment type="caution">
    <text evidence="3">The sequence shown here is derived from an EMBL/GenBank/DDBJ whole genome shotgun (WGS) entry which is preliminary data.</text>
</comment>
<feature type="domain" description="DNA binding protein Tfx C-terminal" evidence="2">
    <location>
        <begin position="52"/>
        <end position="132"/>
    </location>
</feature>
<dbReference type="SUPFAM" id="SSF89915">
    <property type="entry name" value="DNA-binding protein Tfx"/>
    <property type="match status" value="1"/>
</dbReference>
<dbReference type="NCBIfam" id="TIGR00721">
    <property type="entry name" value="tfx"/>
    <property type="match status" value="1"/>
</dbReference>